<gene>
    <name evidence="1" type="ORF">C8A01DRAFT_18617</name>
</gene>
<evidence type="ECO:0000313" key="2">
    <source>
        <dbReference type="Proteomes" id="UP001303115"/>
    </source>
</evidence>
<proteinExistence type="predicted"/>
<name>A0AAN6PBW3_9PEZI</name>
<reference evidence="2" key="1">
    <citation type="journal article" date="2023" name="Mol. Phylogenet. Evol.">
        <title>Genome-scale phylogeny and comparative genomics of the fungal order Sordariales.</title>
        <authorList>
            <person name="Hensen N."/>
            <person name="Bonometti L."/>
            <person name="Westerberg I."/>
            <person name="Brannstrom I.O."/>
            <person name="Guillou S."/>
            <person name="Cros-Aarteil S."/>
            <person name="Calhoun S."/>
            <person name="Haridas S."/>
            <person name="Kuo A."/>
            <person name="Mondo S."/>
            <person name="Pangilinan J."/>
            <person name="Riley R."/>
            <person name="LaButti K."/>
            <person name="Andreopoulos B."/>
            <person name="Lipzen A."/>
            <person name="Chen C."/>
            <person name="Yan M."/>
            <person name="Daum C."/>
            <person name="Ng V."/>
            <person name="Clum A."/>
            <person name="Steindorff A."/>
            <person name="Ohm R.A."/>
            <person name="Martin F."/>
            <person name="Silar P."/>
            <person name="Natvig D.O."/>
            <person name="Lalanne C."/>
            <person name="Gautier V."/>
            <person name="Ament-Velasquez S.L."/>
            <person name="Kruys A."/>
            <person name="Hutchinson M.I."/>
            <person name="Powell A.J."/>
            <person name="Barry K."/>
            <person name="Miller A.N."/>
            <person name="Grigoriev I.V."/>
            <person name="Debuchy R."/>
            <person name="Gladieux P."/>
            <person name="Hiltunen Thoren M."/>
            <person name="Johannesson H."/>
        </authorList>
    </citation>
    <scope>NUCLEOTIDE SEQUENCE [LARGE SCALE GENOMIC DNA]</scope>
    <source>
        <strain evidence="2">CBS 284.82</strain>
    </source>
</reference>
<dbReference type="Proteomes" id="UP001303115">
    <property type="component" value="Unassembled WGS sequence"/>
</dbReference>
<protein>
    <submittedName>
        <fullName evidence="1">Uncharacterized protein</fullName>
    </submittedName>
</protein>
<keyword evidence="2" id="KW-1185">Reference proteome</keyword>
<organism evidence="1 2">
    <name type="scientific">Parachaetomium inaequale</name>
    <dbReference type="NCBI Taxonomy" id="2588326"/>
    <lineage>
        <taxon>Eukaryota</taxon>
        <taxon>Fungi</taxon>
        <taxon>Dikarya</taxon>
        <taxon>Ascomycota</taxon>
        <taxon>Pezizomycotina</taxon>
        <taxon>Sordariomycetes</taxon>
        <taxon>Sordariomycetidae</taxon>
        <taxon>Sordariales</taxon>
        <taxon>Chaetomiaceae</taxon>
        <taxon>Parachaetomium</taxon>
    </lineage>
</organism>
<accession>A0AAN6PBW3</accession>
<evidence type="ECO:0000313" key="1">
    <source>
        <dbReference type="EMBL" id="KAK4034610.1"/>
    </source>
</evidence>
<comment type="caution">
    <text evidence="1">The sequence shown here is derived from an EMBL/GenBank/DDBJ whole genome shotgun (WGS) entry which is preliminary data.</text>
</comment>
<dbReference type="AlphaFoldDB" id="A0AAN6PBW3"/>
<dbReference type="EMBL" id="MU854472">
    <property type="protein sequence ID" value="KAK4034610.1"/>
    <property type="molecule type" value="Genomic_DNA"/>
</dbReference>
<sequence>MNSTVGSLIHTFYDAPSLAADPRPSVSRKAWADGYRLLHPQHVTFHEGTKGSIDNFLGPGLNYGNNYDQQLPSEVDDIGLQYPAHSLNLAHQEILSEGDVTRDFDQNFEPFRLAFCRGPFLWPRSLCGPTGPTNTSVTVDYQFTWPGLNPLLERAAMIGELKQPYVIIPSEWTPSQWGWVDNPGDMTKKLQREMRGGRYAHRYKCPQVFVFDSLHLVILQFRAASKDQIQEQDCHVDICIIPREQLSPEQCTIQYALYRLAWRGWMRLSATLATQQGSKRKTVTVAVDGIPRTYEWWSGKPLWEVAPRRYQYGHPNGWKRQFFRLETGGYWIWADDTGNYPDGGLVYDTGNCLQ</sequence>